<evidence type="ECO:0000313" key="2">
    <source>
        <dbReference type="Proteomes" id="UP001271648"/>
    </source>
</evidence>
<dbReference type="RefSeq" id="WP_283734221.1">
    <property type="nucleotide sequence ID" value="NZ_CP125968.1"/>
</dbReference>
<dbReference type="AlphaFoldDB" id="A0AAW9ADY8"/>
<protein>
    <submittedName>
        <fullName evidence="1">Uncharacterized protein</fullName>
    </submittedName>
</protein>
<name>A0AAW9ADY8_9BACL</name>
<proteinExistence type="predicted"/>
<accession>A0AAW9ADY8</accession>
<organism evidence="1 2">
    <name type="scientific">Sporosarcina thermotolerans</name>
    <dbReference type="NCBI Taxonomy" id="633404"/>
    <lineage>
        <taxon>Bacteria</taxon>
        <taxon>Bacillati</taxon>
        <taxon>Bacillota</taxon>
        <taxon>Bacilli</taxon>
        <taxon>Bacillales</taxon>
        <taxon>Caryophanaceae</taxon>
        <taxon>Sporosarcina</taxon>
    </lineage>
</organism>
<dbReference type="Proteomes" id="UP001271648">
    <property type="component" value="Unassembled WGS sequence"/>
</dbReference>
<keyword evidence="2" id="KW-1185">Reference proteome</keyword>
<sequence>MVEIILPNFQCTSQSITAAQNGNYYELTTGSQAITDANGYLALQLTNPAGSGKTVYINTVQATSSVATIISTYKNATLNITGTPAIPHNTNWAYSDASVVTGRWVAQTSDPTSGGVLLQQINQIGGATEYNLEGLRVIPSLTTNQTYYILLQNTAANSNLSINVEWWES</sequence>
<gene>
    <name evidence="1" type="ORF">QTL97_16570</name>
</gene>
<comment type="caution">
    <text evidence="1">The sequence shown here is derived from an EMBL/GenBank/DDBJ whole genome shotgun (WGS) entry which is preliminary data.</text>
</comment>
<reference evidence="1 2" key="1">
    <citation type="submission" date="2023-06" db="EMBL/GenBank/DDBJ databases">
        <title>Sporosarcina sp. nov., isolated from Korean traditional fermented seafood 'Jeotgal'.</title>
        <authorList>
            <person name="Yang A.I."/>
            <person name="Shin N.-R."/>
        </authorList>
    </citation>
    <scope>NUCLEOTIDE SEQUENCE [LARGE SCALE GENOMIC DNA]</scope>
    <source>
        <strain evidence="1 2">KCTC43456</strain>
    </source>
</reference>
<evidence type="ECO:0000313" key="1">
    <source>
        <dbReference type="EMBL" id="MDW0118545.1"/>
    </source>
</evidence>
<dbReference type="EMBL" id="JAUBDJ010000014">
    <property type="protein sequence ID" value="MDW0118545.1"/>
    <property type="molecule type" value="Genomic_DNA"/>
</dbReference>